<dbReference type="GO" id="GO:0005886">
    <property type="term" value="C:plasma membrane"/>
    <property type="evidence" value="ECO:0007669"/>
    <property type="project" value="TreeGrafter"/>
</dbReference>
<evidence type="ECO:0000256" key="3">
    <source>
        <dbReference type="ARBA" id="ARBA00022692"/>
    </source>
</evidence>
<accession>A0A9P5Q275</accession>
<dbReference type="AlphaFoldDB" id="A0A9P5Q275"/>
<dbReference type="OrthoDB" id="3648309at2759"/>
<comment type="subcellular location">
    <subcellularLocation>
        <location evidence="1">Membrane</location>
        <topology evidence="1">Multi-pass membrane protein</topology>
    </subcellularLocation>
</comment>
<dbReference type="PROSITE" id="PS01114">
    <property type="entry name" value="GPR1_FUN34_YAAH"/>
    <property type="match status" value="1"/>
</dbReference>
<evidence type="ECO:0000256" key="7">
    <source>
        <dbReference type="SAM" id="Phobius"/>
    </source>
</evidence>
<feature type="transmembrane region" description="Helical" evidence="7">
    <location>
        <begin position="144"/>
        <end position="163"/>
    </location>
</feature>
<feature type="compositionally biased region" description="Basic and acidic residues" evidence="6">
    <location>
        <begin position="1"/>
        <end position="12"/>
    </location>
</feature>
<proteinExistence type="inferred from homology"/>
<evidence type="ECO:0000256" key="2">
    <source>
        <dbReference type="ARBA" id="ARBA00005587"/>
    </source>
</evidence>
<feature type="transmembrane region" description="Helical" evidence="7">
    <location>
        <begin position="119"/>
        <end position="137"/>
    </location>
</feature>
<keyword evidence="3 7" id="KW-0812">Transmembrane</keyword>
<keyword evidence="4 7" id="KW-1133">Transmembrane helix</keyword>
<feature type="transmembrane region" description="Helical" evidence="7">
    <location>
        <begin position="169"/>
        <end position="187"/>
    </location>
</feature>
<keyword evidence="5 7" id="KW-0472">Membrane</keyword>
<evidence type="ECO:0000313" key="9">
    <source>
        <dbReference type="Proteomes" id="UP000772434"/>
    </source>
</evidence>
<dbReference type="PANTHER" id="PTHR31123:SF1">
    <property type="entry name" value="ACCUMULATION OF DYADS PROTEIN 2-RELATED"/>
    <property type="match status" value="1"/>
</dbReference>
<evidence type="ECO:0000256" key="1">
    <source>
        <dbReference type="ARBA" id="ARBA00004141"/>
    </source>
</evidence>
<comment type="similarity">
    <text evidence="2">Belongs to the acetate uptake transporter (AceTr) (TC 2.A.96) family.</text>
</comment>
<organism evidence="8 9">
    <name type="scientific">Rhodocollybia butyracea</name>
    <dbReference type="NCBI Taxonomy" id="206335"/>
    <lineage>
        <taxon>Eukaryota</taxon>
        <taxon>Fungi</taxon>
        <taxon>Dikarya</taxon>
        <taxon>Basidiomycota</taxon>
        <taxon>Agaricomycotina</taxon>
        <taxon>Agaricomycetes</taxon>
        <taxon>Agaricomycetidae</taxon>
        <taxon>Agaricales</taxon>
        <taxon>Marasmiineae</taxon>
        <taxon>Omphalotaceae</taxon>
        <taxon>Rhodocollybia</taxon>
    </lineage>
</organism>
<dbReference type="Proteomes" id="UP000772434">
    <property type="component" value="Unassembled WGS sequence"/>
</dbReference>
<dbReference type="Pfam" id="PF01184">
    <property type="entry name" value="Gpr1_Fun34_YaaH"/>
    <property type="match status" value="1"/>
</dbReference>
<feature type="transmembrane region" description="Helical" evidence="7">
    <location>
        <begin position="199"/>
        <end position="216"/>
    </location>
</feature>
<keyword evidence="9" id="KW-1185">Reference proteome</keyword>
<sequence length="237" mass="24986">MASANRDAEKGQVETLDNGGTAIGTSSAAYGTGASDPVSYSSRPSRIANPAPLGLTAFAGTTFILSMYNVGTRGITHPNVVVGMALFGGGLTQFMAGMWDMARGNVFGGTAFGSYGSFWMAYATIFIPGSGIISTFANPQEFNNAVGIYLITWFMITFFFLLAVLRRHLAFSVLLTTLCIAFIMLAVAEFTGSEGAQKAGGAFGLIVALIAFYISTSDMLKAELRPVVRLPVGLLHD</sequence>
<feature type="region of interest" description="Disordered" evidence="6">
    <location>
        <begin position="1"/>
        <end position="20"/>
    </location>
</feature>
<name>A0A9P5Q275_9AGAR</name>
<dbReference type="InterPro" id="IPR047622">
    <property type="entry name" value="GPR1_FUN34_YAAH"/>
</dbReference>
<dbReference type="EMBL" id="JADNRY010000018">
    <property type="protein sequence ID" value="KAF9073378.1"/>
    <property type="molecule type" value="Genomic_DNA"/>
</dbReference>
<dbReference type="PANTHER" id="PTHR31123">
    <property type="entry name" value="ACCUMULATION OF DYADS PROTEIN 2-RELATED"/>
    <property type="match status" value="1"/>
</dbReference>
<protein>
    <submittedName>
        <fullName evidence="8">GPR1/FUN34/yaaH family-domain-containing protein</fullName>
    </submittedName>
</protein>
<dbReference type="InterPro" id="IPR000791">
    <property type="entry name" value="Gpr1/Fun34/SatP-like"/>
</dbReference>
<dbReference type="GO" id="GO:0015123">
    <property type="term" value="F:acetate transmembrane transporter activity"/>
    <property type="evidence" value="ECO:0007669"/>
    <property type="project" value="TreeGrafter"/>
</dbReference>
<reference evidence="8" key="1">
    <citation type="submission" date="2020-11" db="EMBL/GenBank/DDBJ databases">
        <authorList>
            <consortium name="DOE Joint Genome Institute"/>
            <person name="Ahrendt S."/>
            <person name="Riley R."/>
            <person name="Andreopoulos W."/>
            <person name="Labutti K."/>
            <person name="Pangilinan J."/>
            <person name="Ruiz-Duenas F.J."/>
            <person name="Barrasa J.M."/>
            <person name="Sanchez-Garcia M."/>
            <person name="Camarero S."/>
            <person name="Miyauchi S."/>
            <person name="Serrano A."/>
            <person name="Linde D."/>
            <person name="Babiker R."/>
            <person name="Drula E."/>
            <person name="Ayuso-Fernandez I."/>
            <person name="Pacheco R."/>
            <person name="Padilla G."/>
            <person name="Ferreira P."/>
            <person name="Barriuso J."/>
            <person name="Kellner H."/>
            <person name="Castanera R."/>
            <person name="Alfaro M."/>
            <person name="Ramirez L."/>
            <person name="Pisabarro A.G."/>
            <person name="Kuo A."/>
            <person name="Tritt A."/>
            <person name="Lipzen A."/>
            <person name="He G."/>
            <person name="Yan M."/>
            <person name="Ng V."/>
            <person name="Cullen D."/>
            <person name="Martin F."/>
            <person name="Rosso M.-N."/>
            <person name="Henrissat B."/>
            <person name="Hibbett D."/>
            <person name="Martinez A.T."/>
            <person name="Grigoriev I.V."/>
        </authorList>
    </citation>
    <scope>NUCLEOTIDE SEQUENCE</scope>
    <source>
        <strain evidence="8">AH 40177</strain>
    </source>
</reference>
<evidence type="ECO:0000313" key="8">
    <source>
        <dbReference type="EMBL" id="KAF9073378.1"/>
    </source>
</evidence>
<gene>
    <name evidence="8" type="ORF">BDP27DRAFT_1400274</name>
</gene>
<comment type="caution">
    <text evidence="8">The sequence shown here is derived from an EMBL/GenBank/DDBJ whole genome shotgun (WGS) entry which is preliminary data.</text>
</comment>
<feature type="transmembrane region" description="Helical" evidence="7">
    <location>
        <begin position="80"/>
        <end position="99"/>
    </location>
</feature>
<evidence type="ECO:0000256" key="4">
    <source>
        <dbReference type="ARBA" id="ARBA00022989"/>
    </source>
</evidence>
<dbReference type="NCBIfam" id="NF038013">
    <property type="entry name" value="AceTr_1"/>
    <property type="match status" value="1"/>
</dbReference>
<evidence type="ECO:0000256" key="5">
    <source>
        <dbReference type="ARBA" id="ARBA00023136"/>
    </source>
</evidence>
<evidence type="ECO:0000256" key="6">
    <source>
        <dbReference type="SAM" id="MobiDB-lite"/>
    </source>
</evidence>
<dbReference type="InterPro" id="IPR051633">
    <property type="entry name" value="AceTr"/>
</dbReference>